<feature type="compositionally biased region" description="Polar residues" evidence="1">
    <location>
        <begin position="1"/>
        <end position="14"/>
    </location>
</feature>
<evidence type="ECO:0000256" key="1">
    <source>
        <dbReference type="SAM" id="MobiDB-lite"/>
    </source>
</evidence>
<keyword evidence="3" id="KW-1185">Reference proteome</keyword>
<sequence>MSTITENLDMTSTFPPIRAGRASSNSTEDILARLLALQRWESEGGAVHSAAEIIAGEHSGWR</sequence>
<evidence type="ECO:0000313" key="3">
    <source>
        <dbReference type="Proteomes" id="UP000093629"/>
    </source>
</evidence>
<comment type="caution">
    <text evidence="2">The sequence shown here is derived from an EMBL/GenBank/DDBJ whole genome shotgun (WGS) entry which is preliminary data.</text>
</comment>
<dbReference type="EMBL" id="LZLQ01000015">
    <property type="protein sequence ID" value="OBK19352.1"/>
    <property type="molecule type" value="Genomic_DNA"/>
</dbReference>
<name>A0A1A3NG25_MYCAS</name>
<accession>A0A1A3NG25</accession>
<dbReference type="Proteomes" id="UP000093629">
    <property type="component" value="Unassembled WGS sequence"/>
</dbReference>
<reference evidence="2 3" key="1">
    <citation type="submission" date="2016-06" db="EMBL/GenBank/DDBJ databases">
        <authorList>
            <person name="Kjaerup R.B."/>
            <person name="Dalgaard T.S."/>
            <person name="Juul-Madsen H.R."/>
        </authorList>
    </citation>
    <scope>NUCLEOTIDE SEQUENCE [LARGE SCALE GENOMIC DNA]</scope>
    <source>
        <strain evidence="2 3">1245139.5</strain>
    </source>
</reference>
<organism evidence="2 3">
    <name type="scientific">Mycobacterium asiaticum</name>
    <dbReference type="NCBI Taxonomy" id="1790"/>
    <lineage>
        <taxon>Bacteria</taxon>
        <taxon>Bacillati</taxon>
        <taxon>Actinomycetota</taxon>
        <taxon>Actinomycetes</taxon>
        <taxon>Mycobacteriales</taxon>
        <taxon>Mycobacteriaceae</taxon>
        <taxon>Mycobacterium</taxon>
    </lineage>
</organism>
<protein>
    <submittedName>
        <fullName evidence="2">Uncharacterized protein</fullName>
    </submittedName>
</protein>
<feature type="region of interest" description="Disordered" evidence="1">
    <location>
        <begin position="1"/>
        <end position="22"/>
    </location>
</feature>
<proteinExistence type="predicted"/>
<gene>
    <name evidence="2" type="ORF">A5636_18285</name>
</gene>
<evidence type="ECO:0000313" key="2">
    <source>
        <dbReference type="EMBL" id="OBK19352.1"/>
    </source>
</evidence>
<dbReference type="AlphaFoldDB" id="A0A1A3NG25"/>